<dbReference type="CDD" id="cd00496">
    <property type="entry name" value="PheRS_alpha_core"/>
    <property type="match status" value="1"/>
</dbReference>
<dbReference type="EC" id="6.1.1.20" evidence="4"/>
<evidence type="ECO:0000256" key="2">
    <source>
        <dbReference type="ARBA" id="ARBA00008226"/>
    </source>
</evidence>
<comment type="catalytic activity">
    <reaction evidence="14">
        <text>tRNA(Phe) + L-phenylalanine + ATP = L-phenylalanyl-tRNA(Phe) + AMP + diphosphate + H(+)</text>
        <dbReference type="Rhea" id="RHEA:19413"/>
        <dbReference type="Rhea" id="RHEA-COMP:9668"/>
        <dbReference type="Rhea" id="RHEA-COMP:9699"/>
        <dbReference type="ChEBI" id="CHEBI:15378"/>
        <dbReference type="ChEBI" id="CHEBI:30616"/>
        <dbReference type="ChEBI" id="CHEBI:33019"/>
        <dbReference type="ChEBI" id="CHEBI:58095"/>
        <dbReference type="ChEBI" id="CHEBI:78442"/>
        <dbReference type="ChEBI" id="CHEBI:78531"/>
        <dbReference type="ChEBI" id="CHEBI:456215"/>
        <dbReference type="EC" id="6.1.1.20"/>
    </reaction>
</comment>
<dbReference type="GO" id="GO:0006432">
    <property type="term" value="P:phenylalanyl-tRNA aminoacylation"/>
    <property type="evidence" value="ECO:0007669"/>
    <property type="project" value="TreeGrafter"/>
</dbReference>
<keyword evidence="6" id="KW-0547">Nucleotide-binding</keyword>
<evidence type="ECO:0000256" key="14">
    <source>
        <dbReference type="ARBA" id="ARBA00049255"/>
    </source>
</evidence>
<dbReference type="SUPFAM" id="SSF55681">
    <property type="entry name" value="Class II aaRS and biotin synthetases"/>
    <property type="match status" value="1"/>
</dbReference>
<dbReference type="Pfam" id="PF03147">
    <property type="entry name" value="FDX-ACB"/>
    <property type="match status" value="1"/>
</dbReference>
<organism evidence="19 20">
    <name type="scientific">Mesorhabditis spiculigera</name>
    <dbReference type="NCBI Taxonomy" id="96644"/>
    <lineage>
        <taxon>Eukaryota</taxon>
        <taxon>Metazoa</taxon>
        <taxon>Ecdysozoa</taxon>
        <taxon>Nematoda</taxon>
        <taxon>Chromadorea</taxon>
        <taxon>Rhabditida</taxon>
        <taxon>Rhabditina</taxon>
        <taxon>Rhabditomorpha</taxon>
        <taxon>Rhabditoidea</taxon>
        <taxon>Rhabditidae</taxon>
        <taxon>Mesorhabditinae</taxon>
        <taxon>Mesorhabditis</taxon>
    </lineage>
</organism>
<accession>A0AA36CLK4</accession>
<reference evidence="19" key="1">
    <citation type="submission" date="2023-06" db="EMBL/GenBank/DDBJ databases">
        <authorList>
            <person name="Delattre M."/>
        </authorList>
    </citation>
    <scope>NUCLEOTIDE SEQUENCE</scope>
    <source>
        <strain evidence="19">AF72</strain>
    </source>
</reference>
<dbReference type="FunFam" id="3.30.930.10:FF:000041">
    <property type="entry name" value="Phenylalanyl-tRNA synthetase 2, mitochondrial"/>
    <property type="match status" value="1"/>
</dbReference>
<dbReference type="GO" id="GO:0000049">
    <property type="term" value="F:tRNA binding"/>
    <property type="evidence" value="ECO:0007669"/>
    <property type="project" value="InterPro"/>
</dbReference>
<evidence type="ECO:0000259" key="17">
    <source>
        <dbReference type="PROSITE" id="PS50862"/>
    </source>
</evidence>
<dbReference type="GO" id="GO:0005524">
    <property type="term" value="F:ATP binding"/>
    <property type="evidence" value="ECO:0007669"/>
    <property type="project" value="UniProtKB-KW"/>
</dbReference>
<proteinExistence type="inferred from homology"/>
<dbReference type="SUPFAM" id="SSF54991">
    <property type="entry name" value="Anticodon-binding domain of PheRS"/>
    <property type="match status" value="1"/>
</dbReference>
<comment type="subcellular location">
    <subcellularLocation>
        <location evidence="1">Mitochondrion matrix</location>
    </subcellularLocation>
</comment>
<dbReference type="GO" id="GO:0005759">
    <property type="term" value="C:mitochondrial matrix"/>
    <property type="evidence" value="ECO:0007669"/>
    <property type="project" value="UniProtKB-SubCell"/>
</dbReference>
<dbReference type="InterPro" id="IPR002319">
    <property type="entry name" value="Phenylalanyl-tRNA_Synthase"/>
</dbReference>
<evidence type="ECO:0000256" key="10">
    <source>
        <dbReference type="ARBA" id="ARBA00022990"/>
    </source>
</evidence>
<dbReference type="InterPro" id="IPR006195">
    <property type="entry name" value="aa-tRNA-synth_II"/>
</dbReference>
<keyword evidence="9" id="KW-0809">Transit peptide</keyword>
<dbReference type="Pfam" id="PF01409">
    <property type="entry name" value="tRNA-synt_2d"/>
    <property type="match status" value="2"/>
</dbReference>
<dbReference type="PANTHER" id="PTHR11538">
    <property type="entry name" value="PHENYLALANYL-TRNA SYNTHETASE"/>
    <property type="match status" value="1"/>
</dbReference>
<evidence type="ECO:0000256" key="11">
    <source>
        <dbReference type="ARBA" id="ARBA00023128"/>
    </source>
</evidence>
<keyword evidence="7" id="KW-0067">ATP-binding</keyword>
<evidence type="ECO:0000256" key="9">
    <source>
        <dbReference type="ARBA" id="ARBA00022946"/>
    </source>
</evidence>
<evidence type="ECO:0000259" key="18">
    <source>
        <dbReference type="PROSITE" id="PS51447"/>
    </source>
</evidence>
<evidence type="ECO:0000256" key="3">
    <source>
        <dbReference type="ARBA" id="ARBA00011245"/>
    </source>
</evidence>
<gene>
    <name evidence="19" type="ORF">MSPICULIGERA_LOCUS8675</name>
</gene>
<feature type="domain" description="FDX-ACB" evidence="18">
    <location>
        <begin position="339"/>
        <end position="434"/>
    </location>
</feature>
<evidence type="ECO:0000313" key="20">
    <source>
        <dbReference type="Proteomes" id="UP001177023"/>
    </source>
</evidence>
<dbReference type="Gene3D" id="3.30.930.10">
    <property type="entry name" value="Bira Bifunctional Protein, Domain 2"/>
    <property type="match status" value="1"/>
</dbReference>
<evidence type="ECO:0000256" key="12">
    <source>
        <dbReference type="ARBA" id="ARBA00023146"/>
    </source>
</evidence>
<keyword evidence="8" id="KW-0648">Protein biosynthesis</keyword>
<name>A0AA36CLK4_9BILA</name>
<comment type="subunit">
    <text evidence="3">Monomer.</text>
</comment>
<dbReference type="SMART" id="SM00896">
    <property type="entry name" value="FDX-ACB"/>
    <property type="match status" value="1"/>
</dbReference>
<dbReference type="PANTHER" id="PTHR11538:SF41">
    <property type="entry name" value="PHENYLALANINE--TRNA LIGASE, MITOCHONDRIAL"/>
    <property type="match status" value="1"/>
</dbReference>
<evidence type="ECO:0000256" key="13">
    <source>
        <dbReference type="ARBA" id="ARBA00031194"/>
    </source>
</evidence>
<evidence type="ECO:0000256" key="8">
    <source>
        <dbReference type="ARBA" id="ARBA00022917"/>
    </source>
</evidence>
<dbReference type="PROSITE" id="PS51447">
    <property type="entry name" value="FDX_ACB"/>
    <property type="match status" value="1"/>
</dbReference>
<evidence type="ECO:0000256" key="7">
    <source>
        <dbReference type="ARBA" id="ARBA00022840"/>
    </source>
</evidence>
<keyword evidence="10" id="KW-0007">Acetylation</keyword>
<dbReference type="InterPro" id="IPR036690">
    <property type="entry name" value="Fdx_antiC-bd_sf"/>
</dbReference>
<evidence type="ECO:0000256" key="16">
    <source>
        <dbReference type="ARBA" id="ARBA00073229"/>
    </source>
</evidence>
<evidence type="ECO:0000256" key="4">
    <source>
        <dbReference type="ARBA" id="ARBA00012814"/>
    </source>
</evidence>
<comment type="similarity">
    <text evidence="2">Belongs to the class-II aminoacyl-tRNA synthetase family.</text>
</comment>
<dbReference type="Gene3D" id="3.30.70.380">
    <property type="entry name" value="Ferrodoxin-fold anticodon-binding domain"/>
    <property type="match status" value="1"/>
</dbReference>
<sequence>MLIRKGTFLLTRQLHLGRPSYTKAASILQGSTWEIDGKVLQKDDRWNLSPAVLRLLERQLLNEPANPLALLKQRLINFFHKEYRKPGNRSPLFTVCDREPRVVTVFDNFDSLLVPKDHVSRRASDTYYVNAENCLRAHTSAHQFSLMKQGLDNFLVIGDVYRRDEINSTHYPCFHQVEGVRLYSPEELFGNAQHRDFELFEDVERTKEKQGKLTEDATKALEISLKSTLEKLCDTFFGQCEKRWVDAYFPFTHPSYELEVFYEGKWLEVLGCGVMEQKLLNDAGITDKAGWAFGIGLERIAMVLYGIPDIRLFWSRDSGFLSQFSGKAPEDTVKYQPISAYPQVTFDVSFFLPPNCEFNDMSADVYDTIRTVGGELIEQVELTDEFTNKKKNTKSQTYRIVYRSNDRVLTKEEVNIVHKEVEKQLIDQFGVKIR</sequence>
<evidence type="ECO:0000256" key="5">
    <source>
        <dbReference type="ARBA" id="ARBA00022598"/>
    </source>
</evidence>
<dbReference type="AlphaFoldDB" id="A0AA36CLK4"/>
<dbReference type="InterPro" id="IPR045864">
    <property type="entry name" value="aa-tRNA-synth_II/BPL/LPL"/>
</dbReference>
<dbReference type="EMBL" id="CATQJA010002278">
    <property type="protein sequence ID" value="CAJ0570231.1"/>
    <property type="molecule type" value="Genomic_DNA"/>
</dbReference>
<keyword evidence="20" id="KW-1185">Reference proteome</keyword>
<keyword evidence="11" id="KW-0496">Mitochondrion</keyword>
<evidence type="ECO:0000313" key="19">
    <source>
        <dbReference type="EMBL" id="CAJ0570231.1"/>
    </source>
</evidence>
<protein>
    <recommendedName>
        <fullName evidence="16">Phenylalanine--tRNA ligase, mitochondrial</fullName>
        <ecNumber evidence="4">6.1.1.20</ecNumber>
    </recommendedName>
    <alternativeName>
        <fullName evidence="13">Phenylalanyl-tRNA synthetase</fullName>
    </alternativeName>
</protein>
<comment type="function">
    <text evidence="15">Is responsible for the charging of tRNA(Phe) with phenylalanine in mitochondrial translation. To a lesser extent, also catalyzes direct attachment of m-Tyr (an oxidized version of Phe) to tRNA(Phe), thereby opening the way for delivery of the misacylated tRNA to the ribosome and incorporation of ROS-damaged amino acid into proteins.</text>
</comment>
<keyword evidence="12" id="KW-0030">Aminoacyl-tRNA synthetase</keyword>
<dbReference type="FunFam" id="3.30.70.380:FF:000002">
    <property type="entry name" value="phenylalanine--tRNA ligase, mitochondrial"/>
    <property type="match status" value="1"/>
</dbReference>
<keyword evidence="5" id="KW-0436">Ligase</keyword>
<dbReference type="Proteomes" id="UP001177023">
    <property type="component" value="Unassembled WGS sequence"/>
</dbReference>
<evidence type="ECO:0000256" key="1">
    <source>
        <dbReference type="ARBA" id="ARBA00004305"/>
    </source>
</evidence>
<dbReference type="InterPro" id="IPR005121">
    <property type="entry name" value="Fdx_antiC-bd"/>
</dbReference>
<feature type="domain" description="Aminoacyl-transfer RNA synthetases class-II family profile" evidence="17">
    <location>
        <begin position="157"/>
        <end position="337"/>
    </location>
</feature>
<dbReference type="GO" id="GO:0004826">
    <property type="term" value="F:phenylalanine-tRNA ligase activity"/>
    <property type="evidence" value="ECO:0007669"/>
    <property type="project" value="UniProtKB-EC"/>
</dbReference>
<evidence type="ECO:0000256" key="6">
    <source>
        <dbReference type="ARBA" id="ARBA00022741"/>
    </source>
</evidence>
<evidence type="ECO:0000256" key="15">
    <source>
        <dbReference type="ARBA" id="ARBA00060211"/>
    </source>
</evidence>
<dbReference type="PROSITE" id="PS50862">
    <property type="entry name" value="AA_TRNA_LIGASE_II"/>
    <property type="match status" value="1"/>
</dbReference>
<feature type="non-terminal residue" evidence="19">
    <location>
        <position position="1"/>
    </location>
</feature>
<comment type="caution">
    <text evidence="19">The sequence shown here is derived from an EMBL/GenBank/DDBJ whole genome shotgun (WGS) entry which is preliminary data.</text>
</comment>